<feature type="compositionally biased region" description="Basic residues" evidence="1">
    <location>
        <begin position="254"/>
        <end position="265"/>
    </location>
</feature>
<feature type="region of interest" description="Disordered" evidence="1">
    <location>
        <begin position="1"/>
        <end position="27"/>
    </location>
</feature>
<feature type="region of interest" description="Disordered" evidence="1">
    <location>
        <begin position="198"/>
        <end position="223"/>
    </location>
</feature>
<name>A0A6J4ULL6_9ACTN</name>
<accession>A0A6J4ULL6</accession>
<dbReference type="EMBL" id="CADCWC010000441">
    <property type="protein sequence ID" value="CAA9552485.1"/>
    <property type="molecule type" value="Genomic_DNA"/>
</dbReference>
<evidence type="ECO:0000256" key="1">
    <source>
        <dbReference type="SAM" id="MobiDB-lite"/>
    </source>
</evidence>
<proteinExistence type="predicted"/>
<evidence type="ECO:0000313" key="2">
    <source>
        <dbReference type="EMBL" id="CAA9552485.1"/>
    </source>
</evidence>
<feature type="compositionally biased region" description="Basic and acidic residues" evidence="1">
    <location>
        <begin position="1"/>
        <end position="14"/>
    </location>
</feature>
<protein>
    <submittedName>
        <fullName evidence="2">Uncharacterized protein</fullName>
    </submittedName>
</protein>
<organism evidence="2">
    <name type="scientific">uncultured Thermoleophilia bacterium</name>
    <dbReference type="NCBI Taxonomy" id="1497501"/>
    <lineage>
        <taxon>Bacteria</taxon>
        <taxon>Bacillati</taxon>
        <taxon>Actinomycetota</taxon>
        <taxon>Thermoleophilia</taxon>
        <taxon>environmental samples</taxon>
    </lineage>
</organism>
<reference evidence="2" key="1">
    <citation type="submission" date="2020-02" db="EMBL/GenBank/DDBJ databases">
        <authorList>
            <person name="Meier V. D."/>
        </authorList>
    </citation>
    <scope>NUCLEOTIDE SEQUENCE</scope>
    <source>
        <strain evidence="2">AVDCRST_MAG79</strain>
    </source>
</reference>
<gene>
    <name evidence="2" type="ORF">AVDCRST_MAG79-2811</name>
</gene>
<feature type="region of interest" description="Disordered" evidence="1">
    <location>
        <begin position="246"/>
        <end position="277"/>
    </location>
</feature>
<feature type="non-terminal residue" evidence="2">
    <location>
        <position position="299"/>
    </location>
</feature>
<feature type="compositionally biased region" description="Basic and acidic residues" evidence="1">
    <location>
        <begin position="170"/>
        <end position="180"/>
    </location>
</feature>
<feature type="region of interest" description="Disordered" evidence="1">
    <location>
        <begin position="108"/>
        <end position="180"/>
    </location>
</feature>
<feature type="non-terminal residue" evidence="2">
    <location>
        <position position="1"/>
    </location>
</feature>
<sequence length="299" mass="31680">ADPRRRRAHDDGRPHAWGRGPLPAGRRTRAALPGAVAPHAARVRSARRRRLGGRLAGRVAAARAERRGALHGRGARARLPRGGVGVGVHGRRAVRGCRVAALAGRDRTARGAALPPGGRRCGGPDTARQHGRRIRSLPPGRAPHPGRRPGRGRRDDRAARRHPVAAALGRGRDRDADRVARGRSGRLVAARPGAALPVRRRPGRADGPRVRHRARRPAPRAALVGRRPAPRLALAGAVRLGPPAVERVGPVPGHRARERACRRRPGCAPGPPHGEVAAARLGGRHVLRAHPPCPGGPPM</sequence>
<dbReference type="AlphaFoldDB" id="A0A6J4ULL6"/>